<dbReference type="Pfam" id="PF03938">
    <property type="entry name" value="OmpH"/>
    <property type="match status" value="1"/>
</dbReference>
<dbReference type="PROSITE" id="PS51257">
    <property type="entry name" value="PROKAR_LIPOPROTEIN"/>
    <property type="match status" value="1"/>
</dbReference>
<keyword evidence="3" id="KW-0175">Coiled coil</keyword>
<comment type="caution">
    <text evidence="4">The sequence shown here is derived from an EMBL/GenBank/DDBJ whole genome shotgun (WGS) entry which is preliminary data.</text>
</comment>
<evidence type="ECO:0000313" key="7">
    <source>
        <dbReference type="Proteomes" id="UP000294824"/>
    </source>
</evidence>
<evidence type="ECO:0000256" key="3">
    <source>
        <dbReference type="SAM" id="Coils"/>
    </source>
</evidence>
<dbReference type="Proteomes" id="UP000294824">
    <property type="component" value="Unassembled WGS sequence"/>
</dbReference>
<dbReference type="GO" id="GO:0005829">
    <property type="term" value="C:cytosol"/>
    <property type="evidence" value="ECO:0007669"/>
    <property type="project" value="TreeGrafter"/>
</dbReference>
<reference evidence="5 7" key="2">
    <citation type="submission" date="2019-03" db="EMBL/GenBank/DDBJ databases">
        <title>Genomic Encyclopedia of Type Strains, Phase III (KMG-III): the genomes of soil and plant-associated and newly described type strains.</title>
        <authorList>
            <person name="Whitman W."/>
        </authorList>
    </citation>
    <scope>NUCLEOTIDE SEQUENCE [LARGE SCALE GENOMIC DNA]</scope>
    <source>
        <strain evidence="5 7">CECT 8301</strain>
    </source>
</reference>
<keyword evidence="2" id="KW-0732">Signal</keyword>
<reference evidence="4 6" key="1">
    <citation type="journal article" date="2014" name="Genome Announc.">
        <title>Draft Genome Sequences of Marine Flavobacterium Algibacter lectus Strains SS8 and NR4.</title>
        <authorList>
            <person name="Takatani N."/>
            <person name="Nakanishi M."/>
            <person name="Meirelles P."/>
            <person name="Mino S."/>
            <person name="Suda W."/>
            <person name="Oshima K."/>
            <person name="Hattori M."/>
            <person name="Ohkuma M."/>
            <person name="Hosokawa M."/>
            <person name="Miyashita K."/>
            <person name="Thompson F.L."/>
            <person name="Niwa A."/>
            <person name="Sawabe T."/>
            <person name="Sawabe T."/>
        </authorList>
    </citation>
    <scope>NUCLEOTIDE SEQUENCE [LARGE SCALE GENOMIC DNA]</scope>
    <source>
        <strain evidence="4 6">JCM 19300</strain>
    </source>
</reference>
<sequence>MKNILYVAIAMLVLASCEKPNKIGFVDNGVVINDYQEKIDLEAKYKAKDEAFRKRADSIGLAFQTEAQKTQAEAQRIARSNRKKAEELMTGLQQKQQQLQQQMQVEQQQLTQAFQADIDSVIVKVKDFVGAYGKTNGYNYILGTSEAAATVMYGEEKSDLTKAIVEAINADYKKAE</sequence>
<dbReference type="AlphaFoldDB" id="A0A090VC12"/>
<comment type="similarity">
    <text evidence="1">Belongs to the Skp family.</text>
</comment>
<accession>A0A090VC12</accession>
<name>A0A090VC12_9FLAO</name>
<dbReference type="InterPro" id="IPR024930">
    <property type="entry name" value="Skp_dom_sf"/>
</dbReference>
<dbReference type="InterPro" id="IPR005632">
    <property type="entry name" value="Chaperone_Skp"/>
</dbReference>
<evidence type="ECO:0000256" key="2">
    <source>
        <dbReference type="ARBA" id="ARBA00022729"/>
    </source>
</evidence>
<dbReference type="OrthoDB" id="1145062at2"/>
<keyword evidence="7" id="KW-1185">Reference proteome</keyword>
<evidence type="ECO:0000256" key="1">
    <source>
        <dbReference type="ARBA" id="ARBA00009091"/>
    </source>
</evidence>
<feature type="coiled-coil region" evidence="3">
    <location>
        <begin position="82"/>
        <end position="116"/>
    </location>
</feature>
<evidence type="ECO:0000313" key="5">
    <source>
        <dbReference type="EMBL" id="TDY62425.1"/>
    </source>
</evidence>
<gene>
    <name evidence="5" type="ORF">DFQ06_2265</name>
    <name evidence="4" type="ORF">JCM19300_3057</name>
</gene>
<evidence type="ECO:0000313" key="6">
    <source>
        <dbReference type="Proteomes" id="UP000029644"/>
    </source>
</evidence>
<dbReference type="PANTHER" id="PTHR35089:SF1">
    <property type="entry name" value="CHAPERONE PROTEIN SKP"/>
    <property type="match status" value="1"/>
</dbReference>
<dbReference type="Gene3D" id="3.30.910.20">
    <property type="entry name" value="Skp domain"/>
    <property type="match status" value="1"/>
</dbReference>
<organism evidence="4 6">
    <name type="scientific">Algibacter lectus</name>
    <dbReference type="NCBI Taxonomy" id="221126"/>
    <lineage>
        <taxon>Bacteria</taxon>
        <taxon>Pseudomonadati</taxon>
        <taxon>Bacteroidota</taxon>
        <taxon>Flavobacteriia</taxon>
        <taxon>Flavobacteriales</taxon>
        <taxon>Flavobacteriaceae</taxon>
        <taxon>Algibacter</taxon>
    </lineage>
</organism>
<dbReference type="GO" id="GO:0051082">
    <property type="term" value="F:unfolded protein binding"/>
    <property type="evidence" value="ECO:0007669"/>
    <property type="project" value="InterPro"/>
</dbReference>
<protein>
    <submittedName>
        <fullName evidence="4">Outer membrane protein H</fullName>
    </submittedName>
    <submittedName>
        <fullName evidence="5">Periplasmic chaperone for outer membrane proteins Skp</fullName>
    </submittedName>
</protein>
<dbReference type="PANTHER" id="PTHR35089">
    <property type="entry name" value="CHAPERONE PROTEIN SKP"/>
    <property type="match status" value="1"/>
</dbReference>
<accession>A0A4R8MEV8</accession>
<dbReference type="Proteomes" id="UP000029644">
    <property type="component" value="Unassembled WGS sequence"/>
</dbReference>
<dbReference type="EMBL" id="SORL01000008">
    <property type="protein sequence ID" value="TDY62425.1"/>
    <property type="molecule type" value="Genomic_DNA"/>
</dbReference>
<dbReference type="GO" id="GO:0050821">
    <property type="term" value="P:protein stabilization"/>
    <property type="evidence" value="ECO:0007669"/>
    <property type="project" value="TreeGrafter"/>
</dbReference>
<evidence type="ECO:0000313" key="4">
    <source>
        <dbReference type="EMBL" id="GAL62306.1"/>
    </source>
</evidence>
<dbReference type="SMART" id="SM00935">
    <property type="entry name" value="OmpH"/>
    <property type="match status" value="1"/>
</dbReference>
<dbReference type="EMBL" id="BBNQ01000005">
    <property type="protein sequence ID" value="GAL62306.1"/>
    <property type="molecule type" value="Genomic_DNA"/>
</dbReference>
<dbReference type="SUPFAM" id="SSF111384">
    <property type="entry name" value="OmpH-like"/>
    <property type="match status" value="1"/>
</dbReference>
<dbReference type="RefSeq" id="WP_042504158.1">
    <property type="nucleotide sequence ID" value="NZ_BBNQ01000005.1"/>
</dbReference>
<proteinExistence type="inferred from homology"/>